<proteinExistence type="predicted"/>
<accession>A0A0E9VWZ7</accession>
<dbReference type="AlphaFoldDB" id="A0A0E9VWZ7"/>
<protein>
    <submittedName>
        <fullName evidence="1">Uncharacterized protein</fullName>
    </submittedName>
</protein>
<reference evidence="1" key="1">
    <citation type="submission" date="2014-11" db="EMBL/GenBank/DDBJ databases">
        <authorList>
            <person name="Amaro Gonzalez C."/>
        </authorList>
    </citation>
    <scope>NUCLEOTIDE SEQUENCE</scope>
</reference>
<organism evidence="1">
    <name type="scientific">Anguilla anguilla</name>
    <name type="common">European freshwater eel</name>
    <name type="synonym">Muraena anguilla</name>
    <dbReference type="NCBI Taxonomy" id="7936"/>
    <lineage>
        <taxon>Eukaryota</taxon>
        <taxon>Metazoa</taxon>
        <taxon>Chordata</taxon>
        <taxon>Craniata</taxon>
        <taxon>Vertebrata</taxon>
        <taxon>Euteleostomi</taxon>
        <taxon>Actinopterygii</taxon>
        <taxon>Neopterygii</taxon>
        <taxon>Teleostei</taxon>
        <taxon>Anguilliformes</taxon>
        <taxon>Anguillidae</taxon>
        <taxon>Anguilla</taxon>
    </lineage>
</organism>
<reference evidence="1" key="2">
    <citation type="journal article" date="2015" name="Fish Shellfish Immunol.">
        <title>Early steps in the European eel (Anguilla anguilla)-Vibrio vulnificus interaction in the gills: Role of the RtxA13 toxin.</title>
        <authorList>
            <person name="Callol A."/>
            <person name="Pajuelo D."/>
            <person name="Ebbesson L."/>
            <person name="Teles M."/>
            <person name="MacKenzie S."/>
            <person name="Amaro C."/>
        </authorList>
    </citation>
    <scope>NUCLEOTIDE SEQUENCE</scope>
</reference>
<sequence>MGKTAGAPPLYCSGALALTKV</sequence>
<evidence type="ECO:0000313" key="1">
    <source>
        <dbReference type="EMBL" id="JAH81810.1"/>
    </source>
</evidence>
<dbReference type="EMBL" id="GBXM01026767">
    <property type="protein sequence ID" value="JAH81810.1"/>
    <property type="molecule type" value="Transcribed_RNA"/>
</dbReference>
<name>A0A0E9VWZ7_ANGAN</name>